<dbReference type="Proteomes" id="UP000002593">
    <property type="component" value="Chromosome"/>
</dbReference>
<keyword evidence="3" id="KW-1185">Reference proteome</keyword>
<dbReference type="KEGG" id="hbu:Hbut_0883"/>
<protein>
    <submittedName>
        <fullName evidence="2">Uncharacterized protein</fullName>
    </submittedName>
</protein>
<reference evidence="2 3" key="1">
    <citation type="journal article" date="2007" name="Archaea">
        <title>The genome of Hyperthermus butylicus: a sulfur-reducing, peptide fermenting, neutrophilic Crenarchaeote growing up to 108 degrees C.</title>
        <authorList>
            <person name="Brugger K."/>
            <person name="Chen L."/>
            <person name="Stark M."/>
            <person name="Zibat A."/>
            <person name="Redder P."/>
            <person name="Ruepp A."/>
            <person name="Awayez M."/>
            <person name="She Q."/>
            <person name="Garrett R.A."/>
            <person name="Klenk H.P."/>
        </authorList>
    </citation>
    <scope>NUCLEOTIDE SEQUENCE [LARGE SCALE GENOMIC DNA]</scope>
    <source>
        <strain evidence="3">DSM 5456 / JCM 9403 / PLM1-5</strain>
    </source>
</reference>
<dbReference type="EMBL" id="CP000493">
    <property type="protein sequence ID" value="ABM80733.1"/>
    <property type="molecule type" value="Genomic_DNA"/>
</dbReference>
<dbReference type="eggNOG" id="arCOG03770">
    <property type="taxonomic scope" value="Archaea"/>
</dbReference>
<keyword evidence="1" id="KW-1133">Transmembrane helix</keyword>
<accession>A2BL72</accession>
<dbReference type="EnsemblBacteria" id="ABM80733">
    <property type="protein sequence ID" value="ABM80733"/>
    <property type="gene ID" value="Hbut_0883"/>
</dbReference>
<dbReference type="GeneID" id="4781851"/>
<name>A2BL72_HYPBU</name>
<keyword evidence="1" id="KW-0472">Membrane</keyword>
<organism evidence="2 3">
    <name type="scientific">Hyperthermus butylicus (strain DSM 5456 / JCM 9403 / PLM1-5)</name>
    <dbReference type="NCBI Taxonomy" id="415426"/>
    <lineage>
        <taxon>Archaea</taxon>
        <taxon>Thermoproteota</taxon>
        <taxon>Thermoprotei</taxon>
        <taxon>Desulfurococcales</taxon>
        <taxon>Pyrodictiaceae</taxon>
        <taxon>Hyperthermus</taxon>
    </lineage>
</organism>
<proteinExistence type="predicted"/>
<dbReference type="AlphaFoldDB" id="A2BL72"/>
<evidence type="ECO:0000256" key="1">
    <source>
        <dbReference type="SAM" id="Phobius"/>
    </source>
</evidence>
<gene>
    <name evidence="2" type="ordered locus">Hbut_0883</name>
</gene>
<sequence>MIDNQLAELLYLAFILSTTILLIYTTLSILKLKKPEEESEVTPITLLRCSSCGYEKTRRFKEGDYVGLVDQGTMCPRCGKPMVVHAIYVEGESELISMTLFKKRRRKK</sequence>
<dbReference type="HOGENOM" id="CLU_179009_0_0_2"/>
<evidence type="ECO:0000313" key="3">
    <source>
        <dbReference type="Proteomes" id="UP000002593"/>
    </source>
</evidence>
<dbReference type="OrthoDB" id="1011at2157"/>
<feature type="transmembrane region" description="Helical" evidence="1">
    <location>
        <begin position="6"/>
        <end position="27"/>
    </location>
</feature>
<dbReference type="RefSeq" id="WP_011822051.1">
    <property type="nucleotide sequence ID" value="NC_008818.1"/>
</dbReference>
<evidence type="ECO:0000313" key="2">
    <source>
        <dbReference type="EMBL" id="ABM80733.1"/>
    </source>
</evidence>
<keyword evidence="1" id="KW-0812">Transmembrane</keyword>